<dbReference type="SFLD" id="SFLDF00027">
    <property type="entry name" value="p-type_atpase"/>
    <property type="match status" value="1"/>
</dbReference>
<comment type="subcellular location">
    <subcellularLocation>
        <location evidence="1">Cell membrane</location>
        <topology evidence="1">Multi-pass membrane protein</topology>
    </subcellularLocation>
</comment>
<keyword evidence="10" id="KW-0106">Calcium</keyword>
<keyword evidence="7 17" id="KW-0812">Transmembrane</keyword>
<evidence type="ECO:0000256" key="16">
    <source>
        <dbReference type="ARBA" id="ARBA00023136"/>
    </source>
</evidence>
<keyword evidence="14 17" id="KW-1133">Transmembrane helix</keyword>
<feature type="domain" description="Cation-transporting P-type ATPase N-terminal" evidence="18">
    <location>
        <begin position="3"/>
        <end position="77"/>
    </location>
</feature>
<keyword evidence="5" id="KW-1003">Cell membrane</keyword>
<keyword evidence="4" id="KW-0813">Transport</keyword>
<accession>A0A1F5KAP2</accession>
<evidence type="ECO:0000313" key="19">
    <source>
        <dbReference type="EMBL" id="OGE38017.1"/>
    </source>
</evidence>
<dbReference type="InterPro" id="IPR023298">
    <property type="entry name" value="ATPase_P-typ_TM_dom_sf"/>
</dbReference>
<dbReference type="GO" id="GO:0005388">
    <property type="term" value="F:P-type calcium transporter activity"/>
    <property type="evidence" value="ECO:0007669"/>
    <property type="project" value="UniProtKB-EC"/>
</dbReference>
<protein>
    <recommendedName>
        <fullName evidence="3">P-type Ca(2+) transporter</fullName>
        <ecNumber evidence="3">7.2.2.10</ecNumber>
    </recommendedName>
</protein>
<organism evidence="19 20">
    <name type="scientific">Candidatus Daviesbacteria bacterium RIFCSPHIGHO2_12_FULL_37_11</name>
    <dbReference type="NCBI Taxonomy" id="1797777"/>
    <lineage>
        <taxon>Bacteria</taxon>
        <taxon>Candidatus Daviesiibacteriota</taxon>
    </lineage>
</organism>
<dbReference type="SUPFAM" id="SSF81653">
    <property type="entry name" value="Calcium ATPase, transduction domain A"/>
    <property type="match status" value="1"/>
</dbReference>
<comment type="similarity">
    <text evidence="2">Belongs to the cation transport ATPase (P-type) (TC 3.A.3) family. Type IIA subfamily.</text>
</comment>
<dbReference type="GO" id="GO:0140352">
    <property type="term" value="P:export from cell"/>
    <property type="evidence" value="ECO:0007669"/>
    <property type="project" value="UniProtKB-ARBA"/>
</dbReference>
<dbReference type="InterPro" id="IPR006408">
    <property type="entry name" value="P-type_ATPase_IIB"/>
</dbReference>
<keyword evidence="11" id="KW-0067">ATP-binding</keyword>
<dbReference type="SFLD" id="SFLDS00003">
    <property type="entry name" value="Haloacid_Dehalogenase"/>
    <property type="match status" value="1"/>
</dbReference>
<dbReference type="PRINTS" id="PR00119">
    <property type="entry name" value="CATATPASE"/>
</dbReference>
<keyword evidence="15" id="KW-0406">Ion transport</keyword>
<dbReference type="PROSITE" id="PS00154">
    <property type="entry name" value="ATPASE_E1_E2"/>
    <property type="match status" value="1"/>
</dbReference>
<dbReference type="SUPFAM" id="SSF56784">
    <property type="entry name" value="HAD-like"/>
    <property type="match status" value="1"/>
</dbReference>
<dbReference type="PANTHER" id="PTHR24093:SF506">
    <property type="entry name" value="CATION-TRANSPORTING ATPASE PMA1"/>
    <property type="match status" value="1"/>
</dbReference>
<dbReference type="SFLD" id="SFLDG00002">
    <property type="entry name" value="C1.7:_P-type_atpase_like"/>
    <property type="match status" value="1"/>
</dbReference>
<comment type="caution">
    <text evidence="19">The sequence shown here is derived from an EMBL/GenBank/DDBJ whole genome shotgun (WGS) entry which is preliminary data.</text>
</comment>
<evidence type="ECO:0000256" key="3">
    <source>
        <dbReference type="ARBA" id="ARBA00012790"/>
    </source>
</evidence>
<dbReference type="PANTHER" id="PTHR24093">
    <property type="entry name" value="CATION TRANSPORTING ATPASE"/>
    <property type="match status" value="1"/>
</dbReference>
<feature type="transmembrane region" description="Helical" evidence="17">
    <location>
        <begin position="81"/>
        <end position="100"/>
    </location>
</feature>
<feature type="transmembrane region" description="Helical" evidence="17">
    <location>
        <begin position="269"/>
        <end position="297"/>
    </location>
</feature>
<feature type="transmembrane region" description="Helical" evidence="17">
    <location>
        <begin position="244"/>
        <end position="263"/>
    </location>
</feature>
<dbReference type="Gene3D" id="3.40.50.1000">
    <property type="entry name" value="HAD superfamily/HAD-like"/>
    <property type="match status" value="1"/>
</dbReference>
<dbReference type="InterPro" id="IPR059000">
    <property type="entry name" value="ATPase_P-type_domA"/>
</dbReference>
<dbReference type="Gene3D" id="2.70.150.10">
    <property type="entry name" value="Calcium-transporting ATPase, cytoplasmic transduction domain A"/>
    <property type="match status" value="1"/>
</dbReference>
<dbReference type="PRINTS" id="PR00120">
    <property type="entry name" value="HATPASE"/>
</dbReference>
<keyword evidence="12" id="KW-0460">Magnesium</keyword>
<evidence type="ECO:0000256" key="5">
    <source>
        <dbReference type="ARBA" id="ARBA00022475"/>
    </source>
</evidence>
<dbReference type="SMART" id="SM00831">
    <property type="entry name" value="Cation_ATPase_N"/>
    <property type="match status" value="1"/>
</dbReference>
<evidence type="ECO:0000256" key="10">
    <source>
        <dbReference type="ARBA" id="ARBA00022837"/>
    </source>
</evidence>
<evidence type="ECO:0000313" key="20">
    <source>
        <dbReference type="Proteomes" id="UP000176527"/>
    </source>
</evidence>
<dbReference type="Gene3D" id="3.40.1110.10">
    <property type="entry name" value="Calcium-transporting ATPase, cytoplasmic domain N"/>
    <property type="match status" value="1"/>
</dbReference>
<dbReference type="Pfam" id="PF00122">
    <property type="entry name" value="E1-E2_ATPase"/>
    <property type="match status" value="1"/>
</dbReference>
<evidence type="ECO:0000256" key="15">
    <source>
        <dbReference type="ARBA" id="ARBA00023065"/>
    </source>
</evidence>
<dbReference type="NCBIfam" id="TIGR01494">
    <property type="entry name" value="ATPase_P-type"/>
    <property type="match status" value="3"/>
</dbReference>
<evidence type="ECO:0000256" key="13">
    <source>
        <dbReference type="ARBA" id="ARBA00022967"/>
    </source>
</evidence>
<evidence type="ECO:0000256" key="2">
    <source>
        <dbReference type="ARBA" id="ARBA00005675"/>
    </source>
</evidence>
<keyword evidence="13" id="KW-1278">Translocase</keyword>
<dbReference type="EC" id="7.2.2.10" evidence="3"/>
<dbReference type="Pfam" id="PF00690">
    <property type="entry name" value="Cation_ATPase_N"/>
    <property type="match status" value="1"/>
</dbReference>
<dbReference type="InterPro" id="IPR001757">
    <property type="entry name" value="P_typ_ATPase"/>
</dbReference>
<gene>
    <name evidence="19" type="ORF">A3F00_01025</name>
</gene>
<dbReference type="InterPro" id="IPR036412">
    <property type="entry name" value="HAD-like_sf"/>
</dbReference>
<dbReference type="GO" id="GO:0005524">
    <property type="term" value="F:ATP binding"/>
    <property type="evidence" value="ECO:0007669"/>
    <property type="project" value="UniProtKB-KW"/>
</dbReference>
<keyword evidence="6" id="KW-0109">Calcium transport</keyword>
<evidence type="ECO:0000256" key="8">
    <source>
        <dbReference type="ARBA" id="ARBA00022723"/>
    </source>
</evidence>
<feature type="transmembrane region" description="Helical" evidence="17">
    <location>
        <begin position="685"/>
        <end position="710"/>
    </location>
</feature>
<sequence>MEKAFVKTPEEVGKELQTDFKNGLSSSLAKERLQKYGSNELKEKKGKNPLILFFSEFTDFLVLILIAAALVSFFLGEKIDAFMIIAIVLLNGIVGFIQEYRVEKAIQSLKKLVTSNTKLYRDGHLMQISSKELVPGDLVVLEEGQKVPADIRLTQSFSLTTIEAALTGESTPVSKITDSLKDEVSIADQKNMVFSGTVVSSGKGLGIVIYTGMNTEIGKIAKMVTNETDPVTPMQQKLDHLGSVIGKIVLAVATVVALEEIFFGEQNFIQALISAVALAVAAIPEGLPAVVTISLALGTRRLLKQNALIRNLPAAETLGSTDVICCDKTGTLTEGMMSVRKAYINGQIIDLQDTPGVKSPNTPGVNEEIRKLLEMGILASNARTSNGKIIGDATEAALIQIALDTGINHDELINKYPRVTEIPFSSSRKMMTTVLKAGENMLVTSKGATEILLDKCTRIEKKGEVVNITDKDREEIMKINEQMAKNALRVLAFAYKGLAHPGGEKNTITPPGWSQDDIESDLIFLGLQGMMDPPRTEVKIAIKQCTDAGIRVIMITGDHLLTAKSIASEIGIQDNSITGLELDKLSDEQFQKEVEEINVYARVNPEHKIRIIKALKSLNHQVAMTGDGVNDAPALKAADIGIAMGITGTDVSKESSDIILLDDKFNTIVEAVREGRGIYENIRKFVNYLLSSNIMEVLVIFIAVMVGWPLPLLPIHLLWINLVTDGLPAIALGVDPGRSDIMSSQPSRFREEIVNGKFIRTMVLISSMLTVAILGIFGFSKENLMHGQTLVFTAVVLYEMIRIIAIRSEYHLPLFSNKFLWFAISVSIILQLFVLYLPISVSGNSLQELFKVQPLGLIDWIMLLGVGFILLLVMKIITNLTPIKSGLTQKSAVV</sequence>
<evidence type="ECO:0000256" key="17">
    <source>
        <dbReference type="SAM" id="Phobius"/>
    </source>
</evidence>
<dbReference type="Proteomes" id="UP000176527">
    <property type="component" value="Unassembled WGS sequence"/>
</dbReference>
<dbReference type="GO" id="GO:0005886">
    <property type="term" value="C:plasma membrane"/>
    <property type="evidence" value="ECO:0007669"/>
    <property type="project" value="UniProtKB-SubCell"/>
</dbReference>
<evidence type="ECO:0000256" key="11">
    <source>
        <dbReference type="ARBA" id="ARBA00022840"/>
    </source>
</evidence>
<keyword evidence="16 17" id="KW-0472">Membrane</keyword>
<evidence type="ECO:0000256" key="9">
    <source>
        <dbReference type="ARBA" id="ARBA00022741"/>
    </source>
</evidence>
<feature type="transmembrane region" description="Helical" evidence="17">
    <location>
        <begin position="819"/>
        <end position="837"/>
    </location>
</feature>
<evidence type="ECO:0000256" key="1">
    <source>
        <dbReference type="ARBA" id="ARBA00004651"/>
    </source>
</evidence>
<keyword evidence="8" id="KW-0479">Metal-binding</keyword>
<feature type="transmembrane region" description="Helical" evidence="17">
    <location>
        <begin position="50"/>
        <end position="75"/>
    </location>
</feature>
<evidence type="ECO:0000256" key="6">
    <source>
        <dbReference type="ARBA" id="ARBA00022568"/>
    </source>
</evidence>
<dbReference type="NCBIfam" id="TIGR01517">
    <property type="entry name" value="ATPase-IIB_Ca"/>
    <property type="match status" value="1"/>
</dbReference>
<dbReference type="InterPro" id="IPR023214">
    <property type="entry name" value="HAD_sf"/>
</dbReference>
<dbReference type="Gene3D" id="1.20.1110.10">
    <property type="entry name" value="Calcium-transporting ATPase, transmembrane domain"/>
    <property type="match status" value="1"/>
</dbReference>
<reference evidence="19 20" key="1">
    <citation type="journal article" date="2016" name="Nat. Commun.">
        <title>Thousands of microbial genomes shed light on interconnected biogeochemical processes in an aquifer system.</title>
        <authorList>
            <person name="Anantharaman K."/>
            <person name="Brown C.T."/>
            <person name="Hug L.A."/>
            <person name="Sharon I."/>
            <person name="Castelle C.J."/>
            <person name="Probst A.J."/>
            <person name="Thomas B.C."/>
            <person name="Singh A."/>
            <person name="Wilkins M.J."/>
            <person name="Karaoz U."/>
            <person name="Brodie E.L."/>
            <person name="Williams K.H."/>
            <person name="Hubbard S.S."/>
            <person name="Banfield J.F."/>
        </authorList>
    </citation>
    <scope>NUCLEOTIDE SEQUENCE [LARGE SCALE GENOMIC DNA]</scope>
</reference>
<dbReference type="Pfam" id="PF13246">
    <property type="entry name" value="Cation_ATPase"/>
    <property type="match status" value="1"/>
</dbReference>
<dbReference type="InterPro" id="IPR004014">
    <property type="entry name" value="ATPase_P-typ_cation-transptr_N"/>
</dbReference>
<proteinExistence type="inferred from homology"/>
<dbReference type="InterPro" id="IPR023299">
    <property type="entry name" value="ATPase_P-typ_cyto_dom_N"/>
</dbReference>
<dbReference type="FunFam" id="2.70.150.10:FF:000016">
    <property type="entry name" value="Calcium-transporting P-type ATPase putative"/>
    <property type="match status" value="1"/>
</dbReference>
<feature type="transmembrane region" description="Helical" evidence="17">
    <location>
        <begin position="758"/>
        <end position="779"/>
    </location>
</feature>
<dbReference type="GO" id="GO:0046872">
    <property type="term" value="F:metal ion binding"/>
    <property type="evidence" value="ECO:0007669"/>
    <property type="project" value="UniProtKB-KW"/>
</dbReference>
<evidence type="ECO:0000256" key="4">
    <source>
        <dbReference type="ARBA" id="ARBA00022448"/>
    </source>
</evidence>
<dbReference type="InterPro" id="IPR006068">
    <property type="entry name" value="ATPase_P-typ_cation-transptr_C"/>
</dbReference>
<dbReference type="EMBL" id="MFDE01000031">
    <property type="protein sequence ID" value="OGE38017.1"/>
    <property type="molecule type" value="Genomic_DNA"/>
</dbReference>
<evidence type="ECO:0000259" key="18">
    <source>
        <dbReference type="SMART" id="SM00831"/>
    </source>
</evidence>
<name>A0A1F5KAP2_9BACT</name>
<feature type="transmembrane region" description="Helical" evidence="17">
    <location>
        <begin position="716"/>
        <end position="737"/>
    </location>
</feature>
<dbReference type="AlphaFoldDB" id="A0A1F5KAP2"/>
<dbReference type="GO" id="GO:0016887">
    <property type="term" value="F:ATP hydrolysis activity"/>
    <property type="evidence" value="ECO:0007669"/>
    <property type="project" value="InterPro"/>
</dbReference>
<dbReference type="SUPFAM" id="SSF81660">
    <property type="entry name" value="Metal cation-transporting ATPase, ATP-binding domain N"/>
    <property type="match status" value="1"/>
</dbReference>
<dbReference type="Pfam" id="PF00689">
    <property type="entry name" value="Cation_ATPase_C"/>
    <property type="match status" value="1"/>
</dbReference>
<dbReference type="InterPro" id="IPR018303">
    <property type="entry name" value="ATPase_P-typ_P_site"/>
</dbReference>
<keyword evidence="9" id="KW-0547">Nucleotide-binding</keyword>
<evidence type="ECO:0000256" key="14">
    <source>
        <dbReference type="ARBA" id="ARBA00022989"/>
    </source>
</evidence>
<dbReference type="FunFam" id="3.40.50.1000:FF:000028">
    <property type="entry name" value="Calcium-transporting P-type ATPase, putative"/>
    <property type="match status" value="1"/>
</dbReference>
<feature type="transmembrane region" description="Helical" evidence="17">
    <location>
        <begin position="785"/>
        <end position="807"/>
    </location>
</feature>
<dbReference type="SUPFAM" id="SSF81665">
    <property type="entry name" value="Calcium ATPase, transmembrane domain M"/>
    <property type="match status" value="1"/>
</dbReference>
<evidence type="ECO:0000256" key="7">
    <source>
        <dbReference type="ARBA" id="ARBA00022692"/>
    </source>
</evidence>
<dbReference type="InterPro" id="IPR008250">
    <property type="entry name" value="ATPase_P-typ_transduc_dom_A_sf"/>
</dbReference>
<feature type="transmembrane region" description="Helical" evidence="17">
    <location>
        <begin position="857"/>
        <end position="877"/>
    </location>
</feature>
<evidence type="ECO:0000256" key="12">
    <source>
        <dbReference type="ARBA" id="ARBA00022842"/>
    </source>
</evidence>
<dbReference type="InterPro" id="IPR044492">
    <property type="entry name" value="P_typ_ATPase_HD_dom"/>
</dbReference>